<dbReference type="KEGG" id="mema:MMAB1_0794"/>
<feature type="compositionally biased region" description="Polar residues" evidence="1">
    <location>
        <begin position="79"/>
        <end position="89"/>
    </location>
</feature>
<evidence type="ECO:0000256" key="1">
    <source>
        <dbReference type="SAM" id="MobiDB-lite"/>
    </source>
</evidence>
<sequence>MKCSTSGLFHLNLQVLACITRKIAKGCGAFMGQSERLYAGKQSIPQALTHAVDRGGHRPGGGDRGGGEPPPRTSRIRGTMQQSRGSPTHQIGAVFMEILAEILP</sequence>
<name>A0A0X3BIW0_9EURY</name>
<protein>
    <submittedName>
        <fullName evidence="2">Uncharacterized protein</fullName>
    </submittedName>
</protein>
<dbReference type="AlphaFoldDB" id="A0A0X3BIW0"/>
<dbReference type="Proteomes" id="UP000069850">
    <property type="component" value="Chromosome 1"/>
</dbReference>
<organism evidence="2 3">
    <name type="scientific">Methanoculleus bourgensis</name>
    <dbReference type="NCBI Taxonomy" id="83986"/>
    <lineage>
        <taxon>Archaea</taxon>
        <taxon>Methanobacteriati</taxon>
        <taxon>Methanobacteriota</taxon>
        <taxon>Stenosarchaea group</taxon>
        <taxon>Methanomicrobia</taxon>
        <taxon>Methanomicrobiales</taxon>
        <taxon>Methanomicrobiaceae</taxon>
        <taxon>Methanoculleus</taxon>
    </lineage>
</organism>
<dbReference type="EMBL" id="LT158599">
    <property type="protein sequence ID" value="CVK32008.1"/>
    <property type="molecule type" value="Genomic_DNA"/>
</dbReference>
<evidence type="ECO:0000313" key="3">
    <source>
        <dbReference type="Proteomes" id="UP000069850"/>
    </source>
</evidence>
<proteinExistence type="predicted"/>
<gene>
    <name evidence="2" type="ORF">MMAB1_0794</name>
</gene>
<feature type="region of interest" description="Disordered" evidence="1">
    <location>
        <begin position="51"/>
        <end position="89"/>
    </location>
</feature>
<reference evidence="2 3" key="1">
    <citation type="submission" date="2016-01" db="EMBL/GenBank/DDBJ databases">
        <authorList>
            <person name="Manzoor S."/>
        </authorList>
    </citation>
    <scope>NUCLEOTIDE SEQUENCE [LARGE SCALE GENOMIC DNA]</scope>
    <source>
        <strain evidence="2">Methanoculleus sp MAB1</strain>
    </source>
</reference>
<accession>A0A0X3BIW0</accession>
<evidence type="ECO:0000313" key="2">
    <source>
        <dbReference type="EMBL" id="CVK32008.1"/>
    </source>
</evidence>